<evidence type="ECO:0000313" key="2">
    <source>
        <dbReference type="Proteomes" id="UP001609186"/>
    </source>
</evidence>
<evidence type="ECO:0000313" key="1">
    <source>
        <dbReference type="EMBL" id="MFH5250343.1"/>
    </source>
</evidence>
<dbReference type="EMBL" id="JBIMPM010000003">
    <property type="protein sequence ID" value="MFH5250343.1"/>
    <property type="molecule type" value="Genomic_DNA"/>
</dbReference>
<reference evidence="1 2" key="1">
    <citation type="submission" date="2024-10" db="EMBL/GenBank/DDBJ databases">
        <title>Burkholderia semiarida in Mexico.</title>
        <authorList>
            <person name="Estrada P."/>
        </authorList>
    </citation>
    <scope>NUCLEOTIDE SEQUENCE [LARGE SCALE GENOMIC DNA]</scope>
    <source>
        <strain evidence="1 2">CLM7-1</strain>
    </source>
</reference>
<dbReference type="Proteomes" id="UP001609186">
    <property type="component" value="Unassembled WGS sequence"/>
</dbReference>
<dbReference type="RefSeq" id="WP_226232567.1">
    <property type="nucleotide sequence ID" value="NZ_JBIMPM010000003.1"/>
</dbReference>
<protein>
    <submittedName>
        <fullName evidence="1">Uncharacterized protein</fullName>
    </submittedName>
</protein>
<comment type="caution">
    <text evidence="1">The sequence shown here is derived from an EMBL/GenBank/DDBJ whole genome shotgun (WGS) entry which is preliminary data.</text>
</comment>
<organism evidence="1 2">
    <name type="scientific">Burkholderia semiarida</name>
    <dbReference type="NCBI Taxonomy" id="2843303"/>
    <lineage>
        <taxon>Bacteria</taxon>
        <taxon>Pseudomonadati</taxon>
        <taxon>Pseudomonadota</taxon>
        <taxon>Betaproteobacteria</taxon>
        <taxon>Burkholderiales</taxon>
        <taxon>Burkholderiaceae</taxon>
        <taxon>Burkholderia</taxon>
        <taxon>Burkholderia cepacia complex</taxon>
    </lineage>
</organism>
<gene>
    <name evidence="1" type="ORF">ACGTRS_03765</name>
</gene>
<proteinExistence type="predicted"/>
<keyword evidence="2" id="KW-1185">Reference proteome</keyword>
<accession>A0ABW7L0I8</accession>
<sequence length="74" mass="8547">MTAKRQSIDFGVARRTNGKLRATTSWKARAKWKRLRSRYSTRVLAVIEHMLVEHLSIVMPSSLLGKALQYMSEQ</sequence>
<name>A0ABW7L0I8_9BURK</name>